<dbReference type="GO" id="GO:0006183">
    <property type="term" value="P:GTP biosynthetic process"/>
    <property type="evidence" value="ECO:0007669"/>
    <property type="project" value="TreeGrafter"/>
</dbReference>
<dbReference type="SUPFAM" id="SSF51412">
    <property type="entry name" value="Inosine monophosphate dehydrogenase (IMPDH)"/>
    <property type="match status" value="1"/>
</dbReference>
<dbReference type="InterPro" id="IPR000644">
    <property type="entry name" value="CBS_dom"/>
</dbReference>
<feature type="binding site" evidence="15">
    <location>
        <position position="284"/>
    </location>
    <ligand>
        <name>NAD(+)</name>
        <dbReference type="ChEBI" id="CHEBI:57540"/>
    </ligand>
</feature>
<evidence type="ECO:0000256" key="6">
    <source>
        <dbReference type="ARBA" id="ARBA00022749"/>
    </source>
</evidence>
<evidence type="ECO:0000256" key="12">
    <source>
        <dbReference type="ARBA" id="ARBA00037691"/>
    </source>
</evidence>
<evidence type="ECO:0000313" key="22">
    <source>
        <dbReference type="EMBL" id="CAI8011525.1"/>
    </source>
</evidence>
<comment type="caution">
    <text evidence="15">Lacks conserved residue(s) required for the propagation of feature annotation.</text>
</comment>
<comment type="pathway">
    <text evidence="15 20">Purine metabolism; XMP biosynthesis via de novo pathway; XMP from IMP: step 1/1.</text>
</comment>
<dbReference type="InterPro" id="IPR015875">
    <property type="entry name" value="IMP_DH/GMP_Rdtase_CS"/>
</dbReference>
<evidence type="ECO:0000256" key="9">
    <source>
        <dbReference type="ARBA" id="ARBA00023002"/>
    </source>
</evidence>
<keyword evidence="7 15" id="KW-0658">Purine biosynthesis</keyword>
<evidence type="ECO:0000256" key="14">
    <source>
        <dbReference type="ARBA" id="ARBA00048616"/>
    </source>
</evidence>
<dbReference type="EMBL" id="CASHTH010001108">
    <property type="protein sequence ID" value="CAI8011525.1"/>
    <property type="molecule type" value="Genomic_DNA"/>
</dbReference>
<dbReference type="FunFam" id="3.20.20.70:FF:000003">
    <property type="entry name" value="GMP reductase"/>
    <property type="match status" value="1"/>
</dbReference>
<evidence type="ECO:0000313" key="23">
    <source>
        <dbReference type="Proteomes" id="UP001174909"/>
    </source>
</evidence>
<evidence type="ECO:0000256" key="2">
    <source>
        <dbReference type="ARBA" id="ARBA00005502"/>
    </source>
</evidence>
<sequence length="527" mass="56880">MGHRKRCYYTSFLNLSYPSQPAMKETILMETKISDVFPPRFAKEGLTFDDVLLIPAESDVLPDQVDTGTQLTRNLRLNIPICSAPMDTVTESILAIAIAREGGIGIIHYNCPIDEQVSEVDRVKRSESGMITAPITLTQDKTIRDALQITERYRIGGVPIVTEDGYLVGLITNRDLKYENNLELPVTARMTPGKELITASPGITLDKAKEVLHKSRKEKLPIVDEDFRLCGLITIKDIDKVQMFPQACKDTAGRLCVGAAVLPSTPLEHVDRLVAAGVDVLVLDTAHGHSKNVIRSTEYIKSHFPDVELVAGNVVTPEGTRSLIDAGADAVKVGVGPGSICTTRVVAGVSIPQITAIYDCAQEADKAGVPIIADGGIRYSGDIAKAIGAGASSVMIGSLLAGTDESPGDTVIYQGRTYKIHRGMGSLGALRKRSAQLSEESSEDISKLVPRGIEGRVPHKGKLSSFVYQLVGGIRSAMGYCGASDIEALRRDSQFVRMSSSGYRESHPHDIDITEEAPNYTVAHLSP</sequence>
<feature type="binding site" evidence="15">
    <location>
        <position position="506"/>
    </location>
    <ligand>
        <name>K(+)</name>
        <dbReference type="ChEBI" id="CHEBI:29103"/>
        <note>ligand shared between two tetrameric partners</note>
    </ligand>
</feature>
<feature type="binding site" description="in other chain" evidence="15 17">
    <location>
        <position position="336"/>
    </location>
    <ligand>
        <name>K(+)</name>
        <dbReference type="ChEBI" id="CHEBI:29103"/>
        <note>ligand shared between two tetrameric partners</note>
    </ligand>
</feature>
<evidence type="ECO:0000256" key="1">
    <source>
        <dbReference type="ARBA" id="ARBA00001958"/>
    </source>
</evidence>
<dbReference type="PANTHER" id="PTHR11911">
    <property type="entry name" value="INOSINE-5-MONOPHOSPHATE DEHYDROGENASE RELATED"/>
    <property type="match status" value="1"/>
</dbReference>
<feature type="binding site" evidence="15">
    <location>
        <begin position="397"/>
        <end position="398"/>
    </location>
    <ligand>
        <name>IMP</name>
        <dbReference type="ChEBI" id="CHEBI:58053"/>
    </ligand>
</feature>
<dbReference type="InterPro" id="IPR046342">
    <property type="entry name" value="CBS_dom_sf"/>
</dbReference>
<dbReference type="Gene3D" id="3.20.20.70">
    <property type="entry name" value="Aldolase class I"/>
    <property type="match status" value="1"/>
</dbReference>
<keyword evidence="6 15" id="KW-0332">GMP biosynthesis</keyword>
<feature type="binding site" evidence="15">
    <location>
        <position position="507"/>
    </location>
    <ligand>
        <name>K(+)</name>
        <dbReference type="ChEBI" id="CHEBI:29103"/>
        <note>ligand shared between two tetrameric partners</note>
    </ligand>
</feature>
<dbReference type="EC" id="1.1.1.205" evidence="15 20"/>
<dbReference type="GO" id="GO:0003938">
    <property type="term" value="F:IMP dehydrogenase activity"/>
    <property type="evidence" value="ECO:0007669"/>
    <property type="project" value="UniProtKB-UniRule"/>
</dbReference>
<feature type="binding site" description="in other chain" evidence="15 17">
    <location>
        <position position="341"/>
    </location>
    <ligand>
        <name>K(+)</name>
        <dbReference type="ChEBI" id="CHEBI:29103"/>
        <note>ligand shared between two tetrameric partners</note>
    </ligand>
</feature>
<dbReference type="Pfam" id="PF00478">
    <property type="entry name" value="IMPDH"/>
    <property type="match status" value="1"/>
</dbReference>
<dbReference type="GO" id="GO:0003920">
    <property type="term" value="F:GMP reductase activity"/>
    <property type="evidence" value="ECO:0007669"/>
    <property type="project" value="UniProtKB-EC"/>
</dbReference>
<dbReference type="GO" id="GO:0000166">
    <property type="term" value="F:nucleotide binding"/>
    <property type="evidence" value="ECO:0007669"/>
    <property type="project" value="UniProtKB-UniRule"/>
</dbReference>
<dbReference type="PIRSF" id="PIRSF000130">
    <property type="entry name" value="IMPDH"/>
    <property type="match status" value="1"/>
</dbReference>
<feature type="binding site" evidence="15">
    <location>
        <position position="339"/>
    </location>
    <ligand>
        <name>IMP</name>
        <dbReference type="ChEBI" id="CHEBI:58053"/>
    </ligand>
</feature>
<comment type="activity regulation">
    <text evidence="15">Mycophenolic acid (MPA) is a non-competitive inhibitor that prevents formation of the closed enzyme conformation by binding to the same site as the amobile flap. In contrast, mizoribine monophosphate (MZP) is a competitive inhibitor that induces the closed conformation. MPA is a potent inhibitor of mammalian IMPDHs but a poor inhibitor of the bacterial enzymes. MZP is a more potent inhibitor of bacterial IMPDH.</text>
</comment>
<evidence type="ECO:0000256" key="8">
    <source>
        <dbReference type="ARBA" id="ARBA00022958"/>
    </source>
</evidence>
<name>A0AA35RHE1_GEOBA</name>
<evidence type="ECO:0000256" key="13">
    <source>
        <dbReference type="ARBA" id="ARBA00048028"/>
    </source>
</evidence>
<feature type="binding site" evidence="16">
    <location>
        <begin position="284"/>
        <end position="286"/>
    </location>
    <ligand>
        <name>NAD(+)</name>
        <dbReference type="ChEBI" id="CHEBI:57540"/>
    </ligand>
</feature>
<reference evidence="22" key="1">
    <citation type="submission" date="2023-03" db="EMBL/GenBank/DDBJ databases">
        <authorList>
            <person name="Steffen K."/>
            <person name="Cardenas P."/>
        </authorList>
    </citation>
    <scope>NUCLEOTIDE SEQUENCE</scope>
</reference>
<keyword evidence="10 15" id="KW-0520">NAD</keyword>
<feature type="binding site" evidence="15">
    <location>
        <position position="505"/>
    </location>
    <ligand>
        <name>K(+)</name>
        <dbReference type="ChEBI" id="CHEBI:29103"/>
        <note>ligand shared between two tetrameric partners</note>
    </ligand>
</feature>
<evidence type="ECO:0000256" key="19">
    <source>
        <dbReference type="RuleBase" id="RU003927"/>
    </source>
</evidence>
<organism evidence="22 23">
    <name type="scientific">Geodia barretti</name>
    <name type="common">Barrett's horny sponge</name>
    <dbReference type="NCBI Taxonomy" id="519541"/>
    <lineage>
        <taxon>Eukaryota</taxon>
        <taxon>Metazoa</taxon>
        <taxon>Porifera</taxon>
        <taxon>Demospongiae</taxon>
        <taxon>Heteroscleromorpha</taxon>
        <taxon>Tetractinellida</taxon>
        <taxon>Astrophorina</taxon>
        <taxon>Geodiidae</taxon>
        <taxon>Geodia</taxon>
    </lineage>
</organism>
<evidence type="ECO:0000256" key="3">
    <source>
        <dbReference type="ARBA" id="ARBA00011881"/>
    </source>
</evidence>
<dbReference type="CDD" id="cd00381">
    <property type="entry name" value="IMPDH"/>
    <property type="match status" value="1"/>
</dbReference>
<comment type="function">
    <text evidence="12">Catalyzes the irreversible NADPH-dependent deamination of GMP to IMP. It functions in the conversion of nucleobase, nucleoside and nucleotide derivatives of G to A nucleotides, and in maintaining the intracellular balance of A and G nucleotides.</text>
</comment>
<evidence type="ECO:0000256" key="10">
    <source>
        <dbReference type="ARBA" id="ARBA00023027"/>
    </source>
</evidence>
<feature type="domain" description="CBS" evidence="21">
    <location>
        <begin position="130"/>
        <end position="186"/>
    </location>
</feature>
<evidence type="ECO:0000256" key="5">
    <source>
        <dbReference type="ARBA" id="ARBA00022737"/>
    </source>
</evidence>
<dbReference type="CDD" id="cd04601">
    <property type="entry name" value="CBS_pair_IMPDH"/>
    <property type="match status" value="1"/>
</dbReference>
<dbReference type="AlphaFoldDB" id="A0AA35RHE1"/>
<gene>
    <name evidence="22" type="ORF">GBAR_LOCUS7427</name>
</gene>
<dbReference type="InterPro" id="IPR013785">
    <property type="entry name" value="Aldolase_TIM"/>
</dbReference>
<dbReference type="Pfam" id="PF00571">
    <property type="entry name" value="CBS"/>
    <property type="match status" value="2"/>
</dbReference>
<keyword evidence="15" id="KW-0963">Cytoplasm</keyword>
<dbReference type="SUPFAM" id="SSF54631">
    <property type="entry name" value="CBS-domain pair"/>
    <property type="match status" value="1"/>
</dbReference>
<dbReference type="InterPro" id="IPR001093">
    <property type="entry name" value="IMP_DH_GMPRt"/>
</dbReference>
<dbReference type="Proteomes" id="UP001174909">
    <property type="component" value="Unassembled WGS sequence"/>
</dbReference>
<dbReference type="SMART" id="SM01240">
    <property type="entry name" value="IMPDH"/>
    <property type="match status" value="1"/>
</dbReference>
<comment type="caution">
    <text evidence="22">The sequence shown here is derived from an EMBL/GenBank/DDBJ whole genome shotgun (WGS) entry which is preliminary data.</text>
</comment>
<keyword evidence="5" id="KW-0677">Repeat</keyword>
<dbReference type="NCBIfam" id="TIGR01302">
    <property type="entry name" value="IMP_dehydrog"/>
    <property type="match status" value="1"/>
</dbReference>
<feature type="active site" description="Thioimidate intermediate" evidence="15">
    <location>
        <position position="341"/>
    </location>
</feature>
<dbReference type="PANTHER" id="PTHR11911:SF111">
    <property type="entry name" value="INOSINE-5'-MONOPHOSPHATE DEHYDROGENASE"/>
    <property type="match status" value="1"/>
</dbReference>
<comment type="function">
    <text evidence="15">Catalyzes the conversion of inosine 5'-phosphate (IMP) to xanthosine 5'-phosphate (XMP), the first committed and rate-limiting step in the de novo synthesis of guanine nucleotides, and therefore plays an important role in the regulation of cell growth.</text>
</comment>
<keyword evidence="11 18" id="KW-0129">CBS domain</keyword>
<dbReference type="GO" id="GO:0006177">
    <property type="term" value="P:GMP biosynthetic process"/>
    <property type="evidence" value="ECO:0007669"/>
    <property type="project" value="UniProtKB-UniRule"/>
</dbReference>
<dbReference type="HAMAP" id="MF_01964">
    <property type="entry name" value="IMPDH"/>
    <property type="match status" value="1"/>
</dbReference>
<evidence type="ECO:0000256" key="15">
    <source>
        <dbReference type="HAMAP-Rule" id="MF_03156"/>
    </source>
</evidence>
<evidence type="ECO:0000256" key="18">
    <source>
        <dbReference type="PROSITE-ProRule" id="PRU00703"/>
    </source>
</evidence>
<keyword evidence="23" id="KW-1185">Reference proteome</keyword>
<comment type="subunit">
    <text evidence="3 15">Homotetramer.</text>
</comment>
<evidence type="ECO:0000256" key="4">
    <source>
        <dbReference type="ARBA" id="ARBA00022723"/>
    </source>
</evidence>
<keyword evidence="9 15" id="KW-0560">Oxidoreductase</keyword>
<protein>
    <recommendedName>
        <fullName evidence="15 20">Inosine-5'-monophosphate dehydrogenase</fullName>
        <shortName evidence="15">IMP dehydrogenase</shortName>
        <shortName evidence="15">IMPD</shortName>
        <shortName evidence="15">IMPDH</shortName>
        <ecNumber evidence="15 20">1.1.1.205</ecNumber>
    </recommendedName>
</protein>
<dbReference type="InterPro" id="IPR005990">
    <property type="entry name" value="IMP_DH"/>
</dbReference>
<evidence type="ECO:0000256" key="20">
    <source>
        <dbReference type="RuleBase" id="RU003928"/>
    </source>
</evidence>
<comment type="subcellular location">
    <subcellularLocation>
        <location evidence="15">Cytoplasm</location>
    </subcellularLocation>
</comment>
<comment type="catalytic activity">
    <reaction evidence="13 15 20">
        <text>IMP + NAD(+) + H2O = XMP + NADH + H(+)</text>
        <dbReference type="Rhea" id="RHEA:11708"/>
        <dbReference type="ChEBI" id="CHEBI:15377"/>
        <dbReference type="ChEBI" id="CHEBI:15378"/>
        <dbReference type="ChEBI" id="CHEBI:57464"/>
        <dbReference type="ChEBI" id="CHEBI:57540"/>
        <dbReference type="ChEBI" id="CHEBI:57945"/>
        <dbReference type="ChEBI" id="CHEBI:58053"/>
        <dbReference type="EC" id="1.1.1.205"/>
    </reaction>
</comment>
<evidence type="ECO:0000256" key="11">
    <source>
        <dbReference type="ARBA" id="ARBA00023122"/>
    </source>
</evidence>
<keyword evidence="8 15" id="KW-0630">Potassium</keyword>
<dbReference type="GO" id="GO:0046872">
    <property type="term" value="F:metal ion binding"/>
    <property type="evidence" value="ECO:0007669"/>
    <property type="project" value="UniProtKB-UniRule"/>
</dbReference>
<accession>A0AA35RHE1</accession>
<feature type="binding site" evidence="15 16">
    <location>
        <begin position="334"/>
        <end position="336"/>
    </location>
    <ligand>
        <name>NAD(+)</name>
        <dbReference type="ChEBI" id="CHEBI:57540"/>
    </ligand>
</feature>
<feature type="binding site" description="in other chain" evidence="15 17">
    <location>
        <position position="338"/>
    </location>
    <ligand>
        <name>K(+)</name>
        <dbReference type="ChEBI" id="CHEBI:29103"/>
        <note>ligand shared between two tetrameric partners</note>
    </ligand>
</feature>
<keyword evidence="4 15" id="KW-0479">Metal-binding</keyword>
<evidence type="ECO:0000256" key="17">
    <source>
        <dbReference type="PIRSR" id="PIRSR000130-4"/>
    </source>
</evidence>
<feature type="domain" description="CBS" evidence="21">
    <location>
        <begin position="190"/>
        <end position="251"/>
    </location>
</feature>
<comment type="similarity">
    <text evidence="2 15 19">Belongs to the IMPDH/GMPR family.</text>
</comment>
<dbReference type="PROSITE" id="PS51371">
    <property type="entry name" value="CBS"/>
    <property type="match status" value="2"/>
</dbReference>
<dbReference type="GO" id="GO:0005737">
    <property type="term" value="C:cytoplasm"/>
    <property type="evidence" value="ECO:0007669"/>
    <property type="project" value="UniProtKB-SubCell"/>
</dbReference>
<proteinExistence type="inferred from homology"/>
<evidence type="ECO:0000259" key="21">
    <source>
        <dbReference type="PROSITE" id="PS51371"/>
    </source>
</evidence>
<feature type="binding site" evidence="15">
    <location>
        <begin position="374"/>
        <end position="376"/>
    </location>
    <ligand>
        <name>IMP</name>
        <dbReference type="ChEBI" id="CHEBI:58053"/>
    </ligand>
</feature>
<evidence type="ECO:0000256" key="16">
    <source>
        <dbReference type="PIRSR" id="PIRSR000130-3"/>
    </source>
</evidence>
<comment type="cofactor">
    <cofactor evidence="1 15">
        <name>K(+)</name>
        <dbReference type="ChEBI" id="CHEBI:29103"/>
    </cofactor>
</comment>
<comment type="catalytic activity">
    <reaction evidence="14">
        <text>IMP + NH4(+) + NADP(+) = GMP + NADPH + 2 H(+)</text>
        <dbReference type="Rhea" id="RHEA:17185"/>
        <dbReference type="ChEBI" id="CHEBI:15378"/>
        <dbReference type="ChEBI" id="CHEBI:28938"/>
        <dbReference type="ChEBI" id="CHEBI:57783"/>
        <dbReference type="ChEBI" id="CHEBI:58053"/>
        <dbReference type="ChEBI" id="CHEBI:58115"/>
        <dbReference type="ChEBI" id="CHEBI:58349"/>
        <dbReference type="EC" id="1.7.1.7"/>
    </reaction>
</comment>
<evidence type="ECO:0000256" key="7">
    <source>
        <dbReference type="ARBA" id="ARBA00022755"/>
    </source>
</evidence>
<dbReference type="PROSITE" id="PS00487">
    <property type="entry name" value="IMP_DH_GMP_RED"/>
    <property type="match status" value="1"/>
</dbReference>
<dbReference type="SMART" id="SM00116">
    <property type="entry name" value="CBS"/>
    <property type="match status" value="2"/>
</dbReference>